<protein>
    <submittedName>
        <fullName evidence="1">Uncharacterized protein</fullName>
    </submittedName>
</protein>
<proteinExistence type="predicted"/>
<dbReference type="InParanoid" id="A0A7N2MJM2"/>
<reference evidence="1 2" key="1">
    <citation type="journal article" date="2016" name="G3 (Bethesda)">
        <title>First Draft Assembly and Annotation of the Genome of a California Endemic Oak Quercus lobata Nee (Fagaceae).</title>
        <authorList>
            <person name="Sork V.L."/>
            <person name="Fitz-Gibbon S.T."/>
            <person name="Puiu D."/>
            <person name="Crepeau M."/>
            <person name="Gugger P.F."/>
            <person name="Sherman R."/>
            <person name="Stevens K."/>
            <person name="Langley C.H."/>
            <person name="Pellegrini M."/>
            <person name="Salzberg S.L."/>
        </authorList>
    </citation>
    <scope>NUCLEOTIDE SEQUENCE [LARGE SCALE GENOMIC DNA]</scope>
    <source>
        <strain evidence="1 2">cv. SW786</strain>
    </source>
</reference>
<dbReference type="Proteomes" id="UP000594261">
    <property type="component" value="Chromosome 9"/>
</dbReference>
<dbReference type="EMBL" id="LRBV02000009">
    <property type="status" value="NOT_ANNOTATED_CDS"/>
    <property type="molecule type" value="Genomic_DNA"/>
</dbReference>
<dbReference type="AlphaFoldDB" id="A0A7N2MJM2"/>
<sequence length="157" mass="18073">MAVLINPVSGWWNIHFIDRHFYPPDAKLIKSLPLCSTPQPDILIWPKEKSGNYSVNFRYKLLCLEFTKLLLRAYDIDPKQTPFSGFVCSNGLVDLRRWCPPTPDYWKVNFDGAMFEEFDEAGIGVVIRNSNGEVRDALSEKIKKLPTVEILELLNVK</sequence>
<dbReference type="EnsemblPlants" id="QL09p030594:mrna">
    <property type="protein sequence ID" value="QL09p030594:mrna"/>
    <property type="gene ID" value="QL09p030594"/>
</dbReference>
<keyword evidence="2" id="KW-1185">Reference proteome</keyword>
<reference evidence="1" key="2">
    <citation type="submission" date="2021-01" db="UniProtKB">
        <authorList>
            <consortium name="EnsemblPlants"/>
        </authorList>
    </citation>
    <scope>IDENTIFICATION</scope>
</reference>
<accession>A0A7N2MJM2</accession>
<dbReference type="Gramene" id="QL09p030594:mrna">
    <property type="protein sequence ID" value="QL09p030594:mrna"/>
    <property type="gene ID" value="QL09p030594"/>
</dbReference>
<evidence type="ECO:0000313" key="2">
    <source>
        <dbReference type="Proteomes" id="UP000594261"/>
    </source>
</evidence>
<evidence type="ECO:0000313" key="1">
    <source>
        <dbReference type="EnsemblPlants" id="QL09p030594:mrna"/>
    </source>
</evidence>
<organism evidence="1 2">
    <name type="scientific">Quercus lobata</name>
    <name type="common">Valley oak</name>
    <dbReference type="NCBI Taxonomy" id="97700"/>
    <lineage>
        <taxon>Eukaryota</taxon>
        <taxon>Viridiplantae</taxon>
        <taxon>Streptophyta</taxon>
        <taxon>Embryophyta</taxon>
        <taxon>Tracheophyta</taxon>
        <taxon>Spermatophyta</taxon>
        <taxon>Magnoliopsida</taxon>
        <taxon>eudicotyledons</taxon>
        <taxon>Gunneridae</taxon>
        <taxon>Pentapetalae</taxon>
        <taxon>rosids</taxon>
        <taxon>fabids</taxon>
        <taxon>Fagales</taxon>
        <taxon>Fagaceae</taxon>
        <taxon>Quercus</taxon>
    </lineage>
</organism>
<name>A0A7N2MJM2_QUELO</name>